<keyword evidence="2" id="KW-1185">Reference proteome</keyword>
<gene>
    <name evidence="1" type="ORF">LOD99_5320</name>
</gene>
<protein>
    <submittedName>
        <fullName evidence="1">Zinc finger MYM-type protein 6-like</fullName>
    </submittedName>
</protein>
<sequence length="356" mass="40676">MAENPKKKCHQHSIDFLKFGFIASPTNQQLPFCLLCNQVFSNEGMKPSRMCGHLTKKHPDKKEKDLKYFLTLSKQFANRSSIDGMINKITTKNDDGLVASYNISLLIAKSGKLHTIGDKLILPAIREVISTVMYQDASSVVRSIPLSNNSVSRRIEELAIDVEQQLCEVLQTTEFALQLDESTLCDNEALLMAYVRYIHNGVSKEEMLFSKPLETDTKVFANRDYCYEQNQKELTDDRIFQQLCENNDEDDKLLLLHTKVRWLSKGNCLKRFHQQFDSIVELLEEYDSTLAEMVKMIRTDVAYLADLFEKLNIVNKQLQGNNTTLIQAKGVVLSFLSKLTLFRQNIAIVNLGGYLV</sequence>
<dbReference type="AlphaFoldDB" id="A0AAV7JRP6"/>
<proteinExistence type="predicted"/>
<accession>A0AAV7JRP6</accession>
<comment type="caution">
    <text evidence="1">The sequence shown here is derived from an EMBL/GenBank/DDBJ whole genome shotgun (WGS) entry which is preliminary data.</text>
</comment>
<dbReference type="PANTHER" id="PTHR45913">
    <property type="entry name" value="EPM2A-INTERACTING PROTEIN 1"/>
    <property type="match status" value="1"/>
</dbReference>
<organism evidence="1 2">
    <name type="scientific">Oopsacas minuta</name>
    <dbReference type="NCBI Taxonomy" id="111878"/>
    <lineage>
        <taxon>Eukaryota</taxon>
        <taxon>Metazoa</taxon>
        <taxon>Porifera</taxon>
        <taxon>Hexactinellida</taxon>
        <taxon>Hexasterophora</taxon>
        <taxon>Lyssacinosida</taxon>
        <taxon>Leucopsacidae</taxon>
        <taxon>Oopsacas</taxon>
    </lineage>
</organism>
<dbReference type="EMBL" id="JAKMXF010000305">
    <property type="protein sequence ID" value="KAI6651353.1"/>
    <property type="molecule type" value="Genomic_DNA"/>
</dbReference>
<dbReference type="Proteomes" id="UP001165289">
    <property type="component" value="Unassembled WGS sequence"/>
</dbReference>
<evidence type="ECO:0000313" key="1">
    <source>
        <dbReference type="EMBL" id="KAI6651353.1"/>
    </source>
</evidence>
<dbReference type="PANTHER" id="PTHR45913:SF22">
    <property type="entry name" value="SCAN BOX DOMAIN-CONTAINING PROTEIN"/>
    <property type="match status" value="1"/>
</dbReference>
<reference evidence="1 2" key="1">
    <citation type="journal article" date="2023" name="BMC Biol.">
        <title>The compact genome of the sponge Oopsacas minuta (Hexactinellida) is lacking key metazoan core genes.</title>
        <authorList>
            <person name="Santini S."/>
            <person name="Schenkelaars Q."/>
            <person name="Jourda C."/>
            <person name="Duchesne M."/>
            <person name="Belahbib H."/>
            <person name="Rocher C."/>
            <person name="Selva M."/>
            <person name="Riesgo A."/>
            <person name="Vervoort M."/>
            <person name="Leys S.P."/>
            <person name="Kodjabachian L."/>
            <person name="Le Bivic A."/>
            <person name="Borchiellini C."/>
            <person name="Claverie J.M."/>
            <person name="Renard E."/>
        </authorList>
    </citation>
    <scope>NUCLEOTIDE SEQUENCE [LARGE SCALE GENOMIC DNA]</scope>
    <source>
        <strain evidence="1">SPO-2</strain>
    </source>
</reference>
<evidence type="ECO:0000313" key="2">
    <source>
        <dbReference type="Proteomes" id="UP001165289"/>
    </source>
</evidence>
<name>A0AAV7JRP6_9METZ</name>